<keyword evidence="1" id="KW-1133">Transmembrane helix</keyword>
<feature type="transmembrane region" description="Helical" evidence="1">
    <location>
        <begin position="77"/>
        <end position="97"/>
    </location>
</feature>
<evidence type="ECO:0000256" key="1">
    <source>
        <dbReference type="SAM" id="Phobius"/>
    </source>
</evidence>
<evidence type="ECO:0000313" key="3">
    <source>
        <dbReference type="Proteomes" id="UP000008983"/>
    </source>
</evidence>
<feature type="transmembrane region" description="Helical" evidence="1">
    <location>
        <begin position="6"/>
        <end position="24"/>
    </location>
</feature>
<feature type="transmembrane region" description="Helical" evidence="1">
    <location>
        <begin position="45"/>
        <end position="71"/>
    </location>
</feature>
<keyword evidence="1" id="KW-0812">Transmembrane</keyword>
<reference evidence="2 3" key="1">
    <citation type="submission" date="2011-07" db="EMBL/GenBank/DDBJ databases">
        <authorList>
            <person name="Coyne R."/>
            <person name="Brami D."/>
            <person name="Johnson J."/>
            <person name="Hostetler J."/>
            <person name="Hannick L."/>
            <person name="Clark T."/>
            <person name="Cassidy-Hanley D."/>
            <person name="Inman J."/>
        </authorList>
    </citation>
    <scope>NUCLEOTIDE SEQUENCE [LARGE SCALE GENOMIC DNA]</scope>
    <source>
        <strain evidence="2 3">G5</strain>
    </source>
</reference>
<dbReference type="EMBL" id="GL983310">
    <property type="protein sequence ID" value="EGR33808.1"/>
    <property type="molecule type" value="Genomic_DNA"/>
</dbReference>
<feature type="non-terminal residue" evidence="2">
    <location>
        <position position="1"/>
    </location>
</feature>
<dbReference type="Proteomes" id="UP000008983">
    <property type="component" value="Unassembled WGS sequence"/>
</dbReference>
<proteinExistence type="predicted"/>
<dbReference type="AlphaFoldDB" id="G0QLU7"/>
<gene>
    <name evidence="2" type="ORF">IMG5_036710</name>
</gene>
<name>G0QLU7_ICHMU</name>
<dbReference type="InParanoid" id="G0QLU7"/>
<accession>G0QLU7</accession>
<dbReference type="GeneID" id="14909996"/>
<organism evidence="2 3">
    <name type="scientific">Ichthyophthirius multifiliis</name>
    <name type="common">White spot disease agent</name>
    <name type="synonym">Ich</name>
    <dbReference type="NCBI Taxonomy" id="5932"/>
    <lineage>
        <taxon>Eukaryota</taxon>
        <taxon>Sar</taxon>
        <taxon>Alveolata</taxon>
        <taxon>Ciliophora</taxon>
        <taxon>Intramacronucleata</taxon>
        <taxon>Oligohymenophorea</taxon>
        <taxon>Hymenostomatida</taxon>
        <taxon>Ophryoglenina</taxon>
        <taxon>Ichthyophthirius</taxon>
    </lineage>
</organism>
<sequence length="112" mass="14090">FDFSSMTLYPSFGQMNFIFFVIHYRVISMLKSTYAQFEVQIEQIFLLLFIIIYIFLILFFHLTYFLFHLLVYMKRRYFIILRYYIVFYNLVFLFNILQRIMRFKSQLKCTFH</sequence>
<dbReference type="RefSeq" id="XP_004039032.1">
    <property type="nucleotide sequence ID" value="XM_004038984.1"/>
</dbReference>
<evidence type="ECO:0008006" key="4">
    <source>
        <dbReference type="Google" id="ProtNLM"/>
    </source>
</evidence>
<keyword evidence="1" id="KW-0472">Membrane</keyword>
<protein>
    <recommendedName>
        <fullName evidence="4">Transmembrane protein</fullName>
    </recommendedName>
</protein>
<keyword evidence="3" id="KW-1185">Reference proteome</keyword>
<evidence type="ECO:0000313" key="2">
    <source>
        <dbReference type="EMBL" id="EGR33808.1"/>
    </source>
</evidence>